<dbReference type="SUPFAM" id="SSF52518">
    <property type="entry name" value="Thiamin diphosphate-binding fold (THDP-binding)"/>
    <property type="match status" value="2"/>
</dbReference>
<dbReference type="GeneID" id="9744980"/>
<dbReference type="Proteomes" id="UP000006565">
    <property type="component" value="Chromosome"/>
</dbReference>
<dbReference type="eggNOG" id="arCOG01612">
    <property type="taxonomic scope" value="Archaea"/>
</dbReference>
<keyword evidence="1" id="KW-0560">Oxidoreductase</keyword>
<dbReference type="STRING" id="679926.Mpet_2487"/>
<dbReference type="GO" id="GO:0044272">
    <property type="term" value="P:sulfur compound biosynthetic process"/>
    <property type="evidence" value="ECO:0007669"/>
    <property type="project" value="UniProtKB-ARBA"/>
</dbReference>
<dbReference type="GO" id="GO:0030976">
    <property type="term" value="F:thiamine pyrophosphate binding"/>
    <property type="evidence" value="ECO:0007669"/>
    <property type="project" value="InterPro"/>
</dbReference>
<keyword evidence="4" id="KW-1185">Reference proteome</keyword>
<accession>E1REI8</accession>
<evidence type="ECO:0000256" key="1">
    <source>
        <dbReference type="ARBA" id="ARBA00023002"/>
    </source>
</evidence>
<sequence>MAMKTMTGEDLIAASVAVSADMVYTVPGYPVTSLGDKTGAEFVINEKTALEYAIGDSLAGKRSVVIVKNAGMNALADPLVITTTQGLKKGVLVIAGDDTEAKGSQNRQDSRYYAEVAEVPLIEPDEKSLHCAVEFGLSASEKYSRIAILRVTPRILDVEVKGIVVPAERGDGSGSLADPALTMKGRSQNADNITRKMFANSKSPVIYPPAIHPDRDRKPDETGRQFIADHRTATPPPFTKEPETMASRGFSRGLCPNCPYRPLFDTIAASGRETICDTGCSLLAKNPPYNFGIANYGLGSSVAVAAKSTGLALLGDYAVLHSGLNSLIDIWQKSLPILCVVLVNRRAAMTGMKAVADIAPYLGWAKPVRLDCGGGSMEIIAEKLGEKREKPEIILVYGQCPEGESHEAVKC</sequence>
<protein>
    <submittedName>
        <fullName evidence="3">Indolepyruvate ferredoxin oxidoreductase alpha and beta subunits-like protein</fullName>
    </submittedName>
</protein>
<evidence type="ECO:0000313" key="3">
    <source>
        <dbReference type="EMBL" id="ADN37231.1"/>
    </source>
</evidence>
<dbReference type="InterPro" id="IPR011766">
    <property type="entry name" value="TPP_enzyme_TPP-bd"/>
</dbReference>
<dbReference type="CDD" id="cd07034">
    <property type="entry name" value="TPP_PYR_PFOR_IOR-alpha_like"/>
    <property type="match status" value="1"/>
</dbReference>
<organism evidence="3 4">
    <name type="scientific">Methanolacinia petrolearia (strain DSM 11571 / OCM 486 / SEBR 4847)</name>
    <name type="common">Methanoplanus petrolearius</name>
    <dbReference type="NCBI Taxonomy" id="679926"/>
    <lineage>
        <taxon>Archaea</taxon>
        <taxon>Methanobacteriati</taxon>
        <taxon>Methanobacteriota</taxon>
        <taxon>Stenosarchaea group</taxon>
        <taxon>Methanomicrobia</taxon>
        <taxon>Methanomicrobiales</taxon>
        <taxon>Methanomicrobiaceae</taxon>
        <taxon>Methanolacinia</taxon>
    </lineage>
</organism>
<reference evidence="3 4" key="1">
    <citation type="journal article" date="2010" name="Stand. Genomic Sci.">
        <title>Complete genome sequence of Methanoplanus petrolearius type strain (SEBR 4847).</title>
        <authorList>
            <person name="Brambilla E."/>
            <person name="Djao O.D."/>
            <person name="Daligault H."/>
            <person name="Lapidus A."/>
            <person name="Lucas S."/>
            <person name="Hammon N."/>
            <person name="Nolan M."/>
            <person name="Tice H."/>
            <person name="Cheng J.F."/>
            <person name="Han C."/>
            <person name="Tapia R."/>
            <person name="Goodwin L."/>
            <person name="Pitluck S."/>
            <person name="Liolios K."/>
            <person name="Ivanova N."/>
            <person name="Mavromatis K."/>
            <person name="Mikhailova N."/>
            <person name="Pati A."/>
            <person name="Chen A."/>
            <person name="Palaniappan K."/>
            <person name="Land M."/>
            <person name="Hauser L."/>
            <person name="Chang Y.J."/>
            <person name="Jeffries C.D."/>
            <person name="Rohde M."/>
            <person name="Spring S."/>
            <person name="Sikorski J."/>
            <person name="Goker M."/>
            <person name="Woyke T."/>
            <person name="Bristow J."/>
            <person name="Eisen J.A."/>
            <person name="Markowitz V."/>
            <person name="Hugenholtz P."/>
            <person name="Kyrpides N.C."/>
            <person name="Klenk H.P."/>
        </authorList>
    </citation>
    <scope>NUCLEOTIDE SEQUENCE [LARGE SCALE GENOMIC DNA]</scope>
    <source>
        <strain evidence="4">DSM 11571 / OCM 486 / SEBR 4847</strain>
    </source>
</reference>
<gene>
    <name evidence="3" type="ordered locus">Mpet_2487</name>
</gene>
<dbReference type="Gene3D" id="3.40.50.970">
    <property type="match status" value="1"/>
</dbReference>
<name>E1REI8_METP4</name>
<dbReference type="InterPro" id="IPR002880">
    <property type="entry name" value="Pyrv_Fd/Flavodoxin_OxRdtase_N"/>
</dbReference>
<dbReference type="RefSeq" id="WP_013330404.1">
    <property type="nucleotide sequence ID" value="NC_014507.1"/>
</dbReference>
<keyword evidence="3" id="KW-0670">Pyruvate</keyword>
<evidence type="ECO:0000259" key="2">
    <source>
        <dbReference type="Pfam" id="PF02775"/>
    </source>
</evidence>
<dbReference type="KEGG" id="mpi:Mpet_2487"/>
<dbReference type="EMBL" id="CP002117">
    <property type="protein sequence ID" value="ADN37231.1"/>
    <property type="molecule type" value="Genomic_DNA"/>
</dbReference>
<proteinExistence type="predicted"/>
<dbReference type="InterPro" id="IPR029061">
    <property type="entry name" value="THDP-binding"/>
</dbReference>
<evidence type="ECO:0000313" key="4">
    <source>
        <dbReference type="Proteomes" id="UP000006565"/>
    </source>
</evidence>
<dbReference type="GO" id="GO:0016491">
    <property type="term" value="F:oxidoreductase activity"/>
    <property type="evidence" value="ECO:0007669"/>
    <property type="project" value="UniProtKB-KW"/>
</dbReference>
<dbReference type="HOGENOM" id="CLU_709064_0_0_2"/>
<dbReference type="Pfam" id="PF02775">
    <property type="entry name" value="TPP_enzyme_C"/>
    <property type="match status" value="1"/>
</dbReference>
<feature type="domain" description="Thiamine pyrophosphate enzyme TPP-binding" evidence="2">
    <location>
        <begin position="292"/>
        <end position="353"/>
    </location>
</feature>
<dbReference type="GO" id="GO:0006082">
    <property type="term" value="P:organic acid metabolic process"/>
    <property type="evidence" value="ECO:0007669"/>
    <property type="project" value="UniProtKB-ARBA"/>
</dbReference>
<dbReference type="AlphaFoldDB" id="E1REI8"/>